<dbReference type="InterPro" id="IPR006683">
    <property type="entry name" value="Thioestr_dom"/>
</dbReference>
<proteinExistence type="predicted"/>
<evidence type="ECO:0000313" key="3">
    <source>
        <dbReference type="EMBL" id="CAB4138584.1"/>
    </source>
</evidence>
<dbReference type="GO" id="GO:0052816">
    <property type="term" value="F:long-chain fatty acyl-CoA hydrolase activity"/>
    <property type="evidence" value="ECO:0007669"/>
    <property type="project" value="TreeGrafter"/>
</dbReference>
<dbReference type="GO" id="GO:0009062">
    <property type="term" value="P:fatty acid catabolic process"/>
    <property type="evidence" value="ECO:0007669"/>
    <property type="project" value="TreeGrafter"/>
</dbReference>
<dbReference type="InterPro" id="IPR040170">
    <property type="entry name" value="Cytosol_ACT"/>
</dbReference>
<sequence length="138" mass="15562">MELLNTHPIKKSDLGFHGNLFGGKLLAWIDSAAAGYSMQLCDSPRMVTVSIDKCYFEKPAKEGQLLKIYGYPNKLGNTSITLYMEARAHNVYTGHQIVVLKTNIRFVRIDEEGNPIPINEKGRNRIAKLIENINLNNE</sequence>
<dbReference type="InterPro" id="IPR029069">
    <property type="entry name" value="HotDog_dom_sf"/>
</dbReference>
<evidence type="ECO:0000259" key="2">
    <source>
        <dbReference type="PROSITE" id="PS51770"/>
    </source>
</evidence>
<evidence type="ECO:0000256" key="1">
    <source>
        <dbReference type="ARBA" id="ARBA00022801"/>
    </source>
</evidence>
<feature type="domain" description="HotDog ACOT-type" evidence="2">
    <location>
        <begin position="1"/>
        <end position="112"/>
    </location>
</feature>
<organism evidence="3">
    <name type="scientific">uncultured Caudovirales phage</name>
    <dbReference type="NCBI Taxonomy" id="2100421"/>
    <lineage>
        <taxon>Viruses</taxon>
        <taxon>Duplodnaviria</taxon>
        <taxon>Heunggongvirae</taxon>
        <taxon>Uroviricota</taxon>
        <taxon>Caudoviricetes</taxon>
        <taxon>Peduoviridae</taxon>
        <taxon>Maltschvirus</taxon>
        <taxon>Maltschvirus maltsch</taxon>
    </lineage>
</organism>
<dbReference type="EMBL" id="LR796345">
    <property type="protein sequence ID" value="CAB4138584.1"/>
    <property type="molecule type" value="Genomic_DNA"/>
</dbReference>
<accession>A0A6J5LVH1</accession>
<dbReference type="PANTHER" id="PTHR11049">
    <property type="entry name" value="ACYL COENZYME A THIOESTER HYDROLASE"/>
    <property type="match status" value="1"/>
</dbReference>
<name>A0A6J5LVH1_9CAUD</name>
<keyword evidence="1 3" id="KW-0378">Hydrolase</keyword>
<dbReference type="PANTHER" id="PTHR11049:SF31">
    <property type="entry name" value="HOTDOG ACOT-TYPE DOMAIN-CONTAINING PROTEIN"/>
    <property type="match status" value="1"/>
</dbReference>
<protein>
    <submittedName>
        <fullName evidence="3">COG1607 Acyl-CoA hydrolase</fullName>
    </submittedName>
</protein>
<dbReference type="SUPFAM" id="SSF54637">
    <property type="entry name" value="Thioesterase/thiol ester dehydrase-isomerase"/>
    <property type="match status" value="1"/>
</dbReference>
<dbReference type="Pfam" id="PF03061">
    <property type="entry name" value="4HBT"/>
    <property type="match status" value="1"/>
</dbReference>
<dbReference type="Gene3D" id="3.10.129.10">
    <property type="entry name" value="Hotdog Thioesterase"/>
    <property type="match status" value="1"/>
</dbReference>
<reference evidence="3" key="1">
    <citation type="submission" date="2020-04" db="EMBL/GenBank/DDBJ databases">
        <authorList>
            <person name="Chiriac C."/>
            <person name="Salcher M."/>
            <person name="Ghai R."/>
            <person name="Kavagutti S V."/>
        </authorList>
    </citation>
    <scope>NUCLEOTIDE SEQUENCE</scope>
</reference>
<dbReference type="PROSITE" id="PS51770">
    <property type="entry name" value="HOTDOG_ACOT"/>
    <property type="match status" value="1"/>
</dbReference>
<dbReference type="CDD" id="cd03442">
    <property type="entry name" value="BFIT_BACH"/>
    <property type="match status" value="1"/>
</dbReference>
<dbReference type="InterPro" id="IPR033120">
    <property type="entry name" value="HOTDOG_ACOT"/>
</dbReference>
<dbReference type="GO" id="GO:0006637">
    <property type="term" value="P:acyl-CoA metabolic process"/>
    <property type="evidence" value="ECO:0007669"/>
    <property type="project" value="TreeGrafter"/>
</dbReference>
<gene>
    <name evidence="3" type="ORF">UFOVP331_144</name>
</gene>